<reference evidence="2" key="2">
    <citation type="submission" date="2020-09" db="EMBL/GenBank/DDBJ databases">
        <authorList>
            <person name="Sun Q."/>
            <person name="Zhou Y."/>
        </authorList>
    </citation>
    <scope>NUCLEOTIDE SEQUENCE</scope>
    <source>
        <strain evidence="2">CGMCC 1.10749</strain>
    </source>
</reference>
<gene>
    <name evidence="2" type="ORF">GCM10011314_05260</name>
</gene>
<keyword evidence="1" id="KW-0472">Membrane</keyword>
<keyword evidence="1" id="KW-1133">Transmembrane helix</keyword>
<name>A0A8H9FT36_9MICO</name>
<feature type="transmembrane region" description="Helical" evidence="1">
    <location>
        <begin position="177"/>
        <end position="196"/>
    </location>
</feature>
<accession>A0A8H9FT36</accession>
<evidence type="ECO:0000313" key="3">
    <source>
        <dbReference type="Proteomes" id="UP000628079"/>
    </source>
</evidence>
<dbReference type="PANTHER" id="PTHR43229">
    <property type="entry name" value="NODULATION PROTEIN J"/>
    <property type="match status" value="1"/>
</dbReference>
<feature type="transmembrane region" description="Helical" evidence="1">
    <location>
        <begin position="26"/>
        <end position="47"/>
    </location>
</feature>
<proteinExistence type="predicted"/>
<dbReference type="GO" id="GO:0043190">
    <property type="term" value="C:ATP-binding cassette (ABC) transporter complex"/>
    <property type="evidence" value="ECO:0007669"/>
    <property type="project" value="InterPro"/>
</dbReference>
<feature type="transmembrane region" description="Helical" evidence="1">
    <location>
        <begin position="139"/>
        <end position="165"/>
    </location>
</feature>
<feature type="transmembrane region" description="Helical" evidence="1">
    <location>
        <begin position="232"/>
        <end position="254"/>
    </location>
</feature>
<dbReference type="Proteomes" id="UP000628079">
    <property type="component" value="Unassembled WGS sequence"/>
</dbReference>
<protein>
    <submittedName>
        <fullName evidence="2">ABC transporter</fullName>
    </submittedName>
</protein>
<comment type="caution">
    <text evidence="2">The sequence shown here is derived from an EMBL/GenBank/DDBJ whole genome shotgun (WGS) entry which is preliminary data.</text>
</comment>
<dbReference type="GO" id="GO:0140359">
    <property type="term" value="F:ABC-type transporter activity"/>
    <property type="evidence" value="ECO:0007669"/>
    <property type="project" value="InterPro"/>
</dbReference>
<dbReference type="InterPro" id="IPR051784">
    <property type="entry name" value="Nod_factor_ABC_transporter"/>
</dbReference>
<dbReference type="RefSeq" id="WP_229708290.1">
    <property type="nucleotide sequence ID" value="NZ_BMEA01000001.1"/>
</dbReference>
<evidence type="ECO:0000256" key="1">
    <source>
        <dbReference type="SAM" id="Phobius"/>
    </source>
</evidence>
<dbReference type="PIRSF" id="PIRSF006648">
    <property type="entry name" value="DrrB"/>
    <property type="match status" value="1"/>
</dbReference>
<feature type="transmembrane region" description="Helical" evidence="1">
    <location>
        <begin position="59"/>
        <end position="85"/>
    </location>
</feature>
<feature type="transmembrane region" description="Helical" evidence="1">
    <location>
        <begin position="106"/>
        <end position="127"/>
    </location>
</feature>
<evidence type="ECO:0000313" key="2">
    <source>
        <dbReference type="EMBL" id="GGB68935.1"/>
    </source>
</evidence>
<organism evidence="2 3">
    <name type="scientific">Knoellia flava</name>
    <dbReference type="NCBI Taxonomy" id="913969"/>
    <lineage>
        <taxon>Bacteria</taxon>
        <taxon>Bacillati</taxon>
        <taxon>Actinomycetota</taxon>
        <taxon>Actinomycetes</taxon>
        <taxon>Micrococcales</taxon>
        <taxon>Intrasporangiaceae</taxon>
        <taxon>Knoellia</taxon>
    </lineage>
</organism>
<keyword evidence="1" id="KW-0812">Transmembrane</keyword>
<dbReference type="InterPro" id="IPR000412">
    <property type="entry name" value="ABC_2_transport"/>
</dbReference>
<sequence length="261" mass="27386">MSAMTTTRGERTAYARIELRRTLRNVVAMFFVVGLPGFMYLLFGASAGYSQERAGNGNVALYVMISMAAYGAVTATVGIGGSAAVERMQGWGRQLGLTPLRDSTYVATKALVALAVAALPILVVYVLGLLTGAEGTPGAWLGSAVILVVGALLFALYGLVFGLAFRSEAAVSAASGSLVVLGFLGNIFFPLSGVLLDVARFTPLYGYVSLARYPLTEGSVIDADGNLASEALWMSVANVAAWTTILAVLATWLVRRSRGRQ</sequence>
<dbReference type="EMBL" id="BMEA01000001">
    <property type="protein sequence ID" value="GGB68935.1"/>
    <property type="molecule type" value="Genomic_DNA"/>
</dbReference>
<dbReference type="AlphaFoldDB" id="A0A8H9FT36"/>
<reference evidence="2" key="1">
    <citation type="journal article" date="2014" name="Int. J. Syst. Evol. Microbiol.">
        <title>Complete genome sequence of Corynebacterium casei LMG S-19264T (=DSM 44701T), isolated from a smear-ripened cheese.</title>
        <authorList>
            <consortium name="US DOE Joint Genome Institute (JGI-PGF)"/>
            <person name="Walter F."/>
            <person name="Albersmeier A."/>
            <person name="Kalinowski J."/>
            <person name="Ruckert C."/>
        </authorList>
    </citation>
    <scope>NUCLEOTIDE SEQUENCE</scope>
    <source>
        <strain evidence="2">CGMCC 1.10749</strain>
    </source>
</reference>
<dbReference type="PANTHER" id="PTHR43229:SF6">
    <property type="entry name" value="ABC-TYPE MULTIDRUG TRANSPORT SYSTEM, PERMEASE COMPONENT"/>
    <property type="match status" value="1"/>
</dbReference>